<dbReference type="AlphaFoldDB" id="X1W236"/>
<gene>
    <name evidence="1" type="ORF">S12H4_60498</name>
</gene>
<dbReference type="EMBL" id="BARW01039834">
    <property type="protein sequence ID" value="GAJ23020.1"/>
    <property type="molecule type" value="Genomic_DNA"/>
</dbReference>
<organism evidence="1">
    <name type="scientific">marine sediment metagenome</name>
    <dbReference type="NCBI Taxonomy" id="412755"/>
    <lineage>
        <taxon>unclassified sequences</taxon>
        <taxon>metagenomes</taxon>
        <taxon>ecological metagenomes</taxon>
    </lineage>
</organism>
<name>X1W236_9ZZZZ</name>
<proteinExistence type="predicted"/>
<protein>
    <submittedName>
        <fullName evidence="1">Uncharacterized protein</fullName>
    </submittedName>
</protein>
<feature type="non-terminal residue" evidence="1">
    <location>
        <position position="1"/>
    </location>
</feature>
<sequence>LSQCSTPTLFTDKYIDVPIKTGKDGQDFAAYCKKDQFFIEEGKDSTPYYYDVGHVIEAEGEFTEMKITKFEKVE</sequence>
<reference evidence="1" key="1">
    <citation type="journal article" date="2014" name="Front. Microbiol.">
        <title>High frequency of phylogenetically diverse reductive dehalogenase-homologous genes in deep subseafloor sedimentary metagenomes.</title>
        <authorList>
            <person name="Kawai M."/>
            <person name="Futagami T."/>
            <person name="Toyoda A."/>
            <person name="Takaki Y."/>
            <person name="Nishi S."/>
            <person name="Hori S."/>
            <person name="Arai W."/>
            <person name="Tsubouchi T."/>
            <person name="Morono Y."/>
            <person name="Uchiyama I."/>
            <person name="Ito T."/>
            <person name="Fujiyama A."/>
            <person name="Inagaki F."/>
            <person name="Takami H."/>
        </authorList>
    </citation>
    <scope>NUCLEOTIDE SEQUENCE</scope>
    <source>
        <strain evidence="1">Expedition CK06-06</strain>
    </source>
</reference>
<comment type="caution">
    <text evidence="1">The sequence shown here is derived from an EMBL/GenBank/DDBJ whole genome shotgun (WGS) entry which is preliminary data.</text>
</comment>
<evidence type="ECO:0000313" key="1">
    <source>
        <dbReference type="EMBL" id="GAJ23020.1"/>
    </source>
</evidence>
<accession>X1W236</accession>